<gene>
    <name evidence="2" type="ORF">GSPATT00006889001</name>
</gene>
<evidence type="ECO:0000313" key="3">
    <source>
        <dbReference type="Proteomes" id="UP000000600"/>
    </source>
</evidence>
<dbReference type="GO" id="GO:0005737">
    <property type="term" value="C:cytoplasm"/>
    <property type="evidence" value="ECO:0007669"/>
    <property type="project" value="UniProtKB-ARBA"/>
</dbReference>
<dbReference type="AlphaFoldDB" id="A0C9W5"/>
<dbReference type="InParanoid" id="A0C9W5"/>
<dbReference type="RefSeq" id="XP_001434979.1">
    <property type="nucleotide sequence ID" value="XM_001434942.1"/>
</dbReference>
<dbReference type="InterPro" id="IPR023393">
    <property type="entry name" value="START-like_dom_sf"/>
</dbReference>
<evidence type="ECO:0000259" key="1">
    <source>
        <dbReference type="PROSITE" id="PS50848"/>
    </source>
</evidence>
<dbReference type="Pfam" id="PF01852">
    <property type="entry name" value="START"/>
    <property type="match status" value="1"/>
</dbReference>
<dbReference type="CDD" id="cd00177">
    <property type="entry name" value="START"/>
    <property type="match status" value="1"/>
</dbReference>
<dbReference type="KEGG" id="ptm:GSPATT00006889001"/>
<dbReference type="GeneID" id="5020764"/>
<dbReference type="PANTHER" id="PTHR19308:SF56">
    <property type="entry name" value="START DOMAIN-CONTAINING PROTEIN"/>
    <property type="match status" value="1"/>
</dbReference>
<name>A0C9W5_PARTE</name>
<reference evidence="2 3" key="1">
    <citation type="journal article" date="2006" name="Nature">
        <title>Global trends of whole-genome duplications revealed by the ciliate Paramecium tetraurelia.</title>
        <authorList>
            <consortium name="Genoscope"/>
            <person name="Aury J.-M."/>
            <person name="Jaillon O."/>
            <person name="Duret L."/>
            <person name="Noel B."/>
            <person name="Jubin C."/>
            <person name="Porcel B.M."/>
            <person name="Segurens B."/>
            <person name="Daubin V."/>
            <person name="Anthouard V."/>
            <person name="Aiach N."/>
            <person name="Arnaiz O."/>
            <person name="Billaut A."/>
            <person name="Beisson J."/>
            <person name="Blanc I."/>
            <person name="Bouhouche K."/>
            <person name="Camara F."/>
            <person name="Duharcourt S."/>
            <person name="Guigo R."/>
            <person name="Gogendeau D."/>
            <person name="Katinka M."/>
            <person name="Keller A.-M."/>
            <person name="Kissmehl R."/>
            <person name="Klotz C."/>
            <person name="Koll F."/>
            <person name="Le Moue A."/>
            <person name="Lepere C."/>
            <person name="Malinsky S."/>
            <person name="Nowacki M."/>
            <person name="Nowak J.K."/>
            <person name="Plattner H."/>
            <person name="Poulain J."/>
            <person name="Ruiz F."/>
            <person name="Serrano V."/>
            <person name="Zagulski M."/>
            <person name="Dessen P."/>
            <person name="Betermier M."/>
            <person name="Weissenbach J."/>
            <person name="Scarpelli C."/>
            <person name="Schachter V."/>
            <person name="Sperling L."/>
            <person name="Meyer E."/>
            <person name="Cohen J."/>
            <person name="Wincker P."/>
        </authorList>
    </citation>
    <scope>NUCLEOTIDE SEQUENCE [LARGE SCALE GENOMIC DNA]</scope>
    <source>
        <strain evidence="2 3">Stock d4-2</strain>
    </source>
</reference>
<dbReference type="OMA" id="HFMTISK"/>
<organism evidence="2 3">
    <name type="scientific">Paramecium tetraurelia</name>
    <dbReference type="NCBI Taxonomy" id="5888"/>
    <lineage>
        <taxon>Eukaryota</taxon>
        <taxon>Sar</taxon>
        <taxon>Alveolata</taxon>
        <taxon>Ciliophora</taxon>
        <taxon>Intramacronucleata</taxon>
        <taxon>Oligohymenophorea</taxon>
        <taxon>Peniculida</taxon>
        <taxon>Parameciidae</taxon>
        <taxon>Paramecium</taxon>
    </lineage>
</organism>
<dbReference type="InterPro" id="IPR002913">
    <property type="entry name" value="START_lipid-bd_dom"/>
</dbReference>
<dbReference type="SMART" id="SM00234">
    <property type="entry name" value="START"/>
    <property type="match status" value="1"/>
</dbReference>
<feature type="domain" description="START" evidence="1">
    <location>
        <begin position="25"/>
        <end position="209"/>
    </location>
</feature>
<evidence type="ECO:0000313" key="2">
    <source>
        <dbReference type="EMBL" id="CAK67582.1"/>
    </source>
</evidence>
<sequence>MQNNYDQLLEETKTKILAMVELKPENQWTLESNKDGYVIQTKTNPENGLKINRTETNADVNPEEFVNFVIDMTRKHEYDSHLQEGKLIEKVDQNTFIFYAKGKPPAILVDARDFCMVSRVYKLGEHHFMTISKSIEHPQAPLVKGIQRGEVVFQSWIVKKLPNGQTNLISIANMNPKGDIPKALINQGAQKQAEGVKKSIEYWIKNIKK</sequence>
<keyword evidence="3" id="KW-1185">Reference proteome</keyword>
<accession>A0C9W5</accession>
<protein>
    <recommendedName>
        <fullName evidence="1">START domain-containing protein</fullName>
    </recommendedName>
</protein>
<dbReference type="OrthoDB" id="10252833at2759"/>
<proteinExistence type="predicted"/>
<dbReference type="Gene3D" id="3.30.530.20">
    <property type="match status" value="1"/>
</dbReference>
<dbReference type="GO" id="GO:0008289">
    <property type="term" value="F:lipid binding"/>
    <property type="evidence" value="ECO:0007669"/>
    <property type="project" value="InterPro"/>
</dbReference>
<dbReference type="PANTHER" id="PTHR19308">
    <property type="entry name" value="PHOSPHATIDYLCHOLINE TRANSFER PROTEIN"/>
    <property type="match status" value="1"/>
</dbReference>
<dbReference type="FunFam" id="3.30.530.20:FF:000044">
    <property type="entry name" value="Uncharacterized protein"/>
    <property type="match status" value="1"/>
</dbReference>
<dbReference type="PROSITE" id="PS50848">
    <property type="entry name" value="START"/>
    <property type="match status" value="1"/>
</dbReference>
<dbReference type="HOGENOM" id="CLU_086530_0_0_1"/>
<dbReference type="SUPFAM" id="SSF55961">
    <property type="entry name" value="Bet v1-like"/>
    <property type="match status" value="1"/>
</dbReference>
<dbReference type="Proteomes" id="UP000000600">
    <property type="component" value="Unassembled WGS sequence"/>
</dbReference>
<dbReference type="InterPro" id="IPR051213">
    <property type="entry name" value="START_lipid_transfer"/>
</dbReference>
<dbReference type="EMBL" id="CT868052">
    <property type="protein sequence ID" value="CAK67582.1"/>
    <property type="molecule type" value="Genomic_DNA"/>
</dbReference>